<protein>
    <submittedName>
        <fullName evidence="1">Uncharacterized protein</fullName>
    </submittedName>
</protein>
<sequence length="103" mass="11916">MLNLWRPKVVQGRKMDAWSLAAKGHGRSVELEVGTDLDSRSFVLGGDKEGLVENLMNKRQREEETSVLLDRPPPEPPPWSAVESRIWKHLFNFTVCLRYIFHD</sequence>
<dbReference type="Proteomes" id="UP001152523">
    <property type="component" value="Unassembled WGS sequence"/>
</dbReference>
<name>A0AAV0C3I5_9ASTE</name>
<reference evidence="1" key="1">
    <citation type="submission" date="2022-07" db="EMBL/GenBank/DDBJ databases">
        <authorList>
            <person name="Macas J."/>
            <person name="Novak P."/>
            <person name="Neumann P."/>
        </authorList>
    </citation>
    <scope>NUCLEOTIDE SEQUENCE</scope>
</reference>
<evidence type="ECO:0000313" key="2">
    <source>
        <dbReference type="Proteomes" id="UP001152523"/>
    </source>
</evidence>
<gene>
    <name evidence="1" type="ORF">CEPIT_LOCUS1771</name>
</gene>
<proteinExistence type="predicted"/>
<keyword evidence="2" id="KW-1185">Reference proteome</keyword>
<comment type="caution">
    <text evidence="1">The sequence shown here is derived from an EMBL/GenBank/DDBJ whole genome shotgun (WGS) entry which is preliminary data.</text>
</comment>
<evidence type="ECO:0000313" key="1">
    <source>
        <dbReference type="EMBL" id="CAH9061978.1"/>
    </source>
</evidence>
<dbReference type="AlphaFoldDB" id="A0AAV0C3I5"/>
<dbReference type="EMBL" id="CAMAPF010000010">
    <property type="protein sequence ID" value="CAH9061978.1"/>
    <property type="molecule type" value="Genomic_DNA"/>
</dbReference>
<accession>A0AAV0C3I5</accession>
<organism evidence="1 2">
    <name type="scientific">Cuscuta epithymum</name>
    <dbReference type="NCBI Taxonomy" id="186058"/>
    <lineage>
        <taxon>Eukaryota</taxon>
        <taxon>Viridiplantae</taxon>
        <taxon>Streptophyta</taxon>
        <taxon>Embryophyta</taxon>
        <taxon>Tracheophyta</taxon>
        <taxon>Spermatophyta</taxon>
        <taxon>Magnoliopsida</taxon>
        <taxon>eudicotyledons</taxon>
        <taxon>Gunneridae</taxon>
        <taxon>Pentapetalae</taxon>
        <taxon>asterids</taxon>
        <taxon>lamiids</taxon>
        <taxon>Solanales</taxon>
        <taxon>Convolvulaceae</taxon>
        <taxon>Cuscuteae</taxon>
        <taxon>Cuscuta</taxon>
        <taxon>Cuscuta subgen. Cuscuta</taxon>
    </lineage>
</organism>